<dbReference type="EMBL" id="BFEA01000207">
    <property type="protein sequence ID" value="GBG74632.1"/>
    <property type="molecule type" value="Genomic_DNA"/>
</dbReference>
<dbReference type="AlphaFoldDB" id="A0A388KXD1"/>
<feature type="coiled-coil region" evidence="1">
    <location>
        <begin position="172"/>
        <end position="227"/>
    </location>
</feature>
<evidence type="ECO:0000313" key="3">
    <source>
        <dbReference type="EMBL" id="GBG74632.1"/>
    </source>
</evidence>
<evidence type="ECO:0000256" key="2">
    <source>
        <dbReference type="SAM" id="MobiDB-lite"/>
    </source>
</evidence>
<comment type="caution">
    <text evidence="3">The sequence shown here is derived from an EMBL/GenBank/DDBJ whole genome shotgun (WGS) entry which is preliminary data.</text>
</comment>
<feature type="region of interest" description="Disordered" evidence="2">
    <location>
        <begin position="328"/>
        <end position="366"/>
    </location>
</feature>
<keyword evidence="1" id="KW-0175">Coiled coil</keyword>
<feature type="coiled-coil region" evidence="1">
    <location>
        <begin position="77"/>
        <end position="130"/>
    </location>
</feature>
<dbReference type="Proteomes" id="UP000265515">
    <property type="component" value="Unassembled WGS sequence"/>
</dbReference>
<protein>
    <submittedName>
        <fullName evidence="3">Uncharacterized protein</fullName>
    </submittedName>
</protein>
<reference evidence="3 4" key="1">
    <citation type="journal article" date="2018" name="Cell">
        <title>The Chara Genome: Secondary Complexity and Implications for Plant Terrestrialization.</title>
        <authorList>
            <person name="Nishiyama T."/>
            <person name="Sakayama H."/>
            <person name="Vries J.D."/>
            <person name="Buschmann H."/>
            <person name="Saint-Marcoux D."/>
            <person name="Ullrich K.K."/>
            <person name="Haas F.B."/>
            <person name="Vanderstraeten L."/>
            <person name="Becker D."/>
            <person name="Lang D."/>
            <person name="Vosolsobe S."/>
            <person name="Rombauts S."/>
            <person name="Wilhelmsson P.K.I."/>
            <person name="Janitza P."/>
            <person name="Kern R."/>
            <person name="Heyl A."/>
            <person name="Rumpler F."/>
            <person name="Villalobos L.I.A.C."/>
            <person name="Clay J.M."/>
            <person name="Skokan R."/>
            <person name="Toyoda A."/>
            <person name="Suzuki Y."/>
            <person name="Kagoshima H."/>
            <person name="Schijlen E."/>
            <person name="Tajeshwar N."/>
            <person name="Catarino B."/>
            <person name="Hetherington A.J."/>
            <person name="Saltykova A."/>
            <person name="Bonnot C."/>
            <person name="Breuninger H."/>
            <person name="Symeonidi A."/>
            <person name="Radhakrishnan G.V."/>
            <person name="Van Nieuwerburgh F."/>
            <person name="Deforce D."/>
            <person name="Chang C."/>
            <person name="Karol K.G."/>
            <person name="Hedrich R."/>
            <person name="Ulvskov P."/>
            <person name="Glockner G."/>
            <person name="Delwiche C.F."/>
            <person name="Petrasek J."/>
            <person name="Van de Peer Y."/>
            <person name="Friml J."/>
            <person name="Beilby M."/>
            <person name="Dolan L."/>
            <person name="Kohara Y."/>
            <person name="Sugano S."/>
            <person name="Fujiyama A."/>
            <person name="Delaux P.-M."/>
            <person name="Quint M."/>
            <person name="TheiBen G."/>
            <person name="Hagemann M."/>
            <person name="Harholt J."/>
            <person name="Dunand C."/>
            <person name="Zachgo S."/>
            <person name="Langdale J."/>
            <person name="Maumus F."/>
            <person name="Straeten D.V.D."/>
            <person name="Gould S.B."/>
            <person name="Rensing S.A."/>
        </authorList>
    </citation>
    <scope>NUCLEOTIDE SEQUENCE [LARGE SCALE GENOMIC DNA]</scope>
    <source>
        <strain evidence="3 4">S276</strain>
    </source>
</reference>
<evidence type="ECO:0000256" key="1">
    <source>
        <dbReference type="SAM" id="Coils"/>
    </source>
</evidence>
<accession>A0A388KXD1</accession>
<keyword evidence="4" id="KW-1185">Reference proteome</keyword>
<organism evidence="3 4">
    <name type="scientific">Chara braunii</name>
    <name type="common">Braun's stonewort</name>
    <dbReference type="NCBI Taxonomy" id="69332"/>
    <lineage>
        <taxon>Eukaryota</taxon>
        <taxon>Viridiplantae</taxon>
        <taxon>Streptophyta</taxon>
        <taxon>Charophyceae</taxon>
        <taxon>Charales</taxon>
        <taxon>Characeae</taxon>
        <taxon>Chara</taxon>
    </lineage>
</organism>
<gene>
    <name evidence="3" type="ORF">CBR_g19039</name>
</gene>
<evidence type="ECO:0000313" key="4">
    <source>
        <dbReference type="Proteomes" id="UP000265515"/>
    </source>
</evidence>
<sequence>MAQRLESRLAPMYDAIMGKGVSKPGGGPVDDEVCRLRRENEEMCTKYGITEQMPSTNLVDRLQKENGELKKFGEELKVRMEGDLAALKWEIRDLKEHHESVGRSNLTKQIEERRTEMETLRKRSEESEEVAHLWRNEALRPGNKRGCVNIATPASEGRTVTRTWLATTPEETRRLRAELQDLQERRRCDQVEVDMLKERRAQAEARRLEAEVELTQLKDKMGKLTTDPAGGATPRAQGTNLKDKMDEAVLSGFCTVRRGRMKMTPGRLPRDESAMKVNDRFAFLLEEKKRLRALKKGGLEILCKEVGIKYKTVDATVDEIAEINADKAFGDKRGGGDKAGTSQDPGSSADGDSCDAEVVGVQSDSA</sequence>
<dbReference type="Gramene" id="GBG74632">
    <property type="protein sequence ID" value="GBG74632"/>
    <property type="gene ID" value="CBR_g19039"/>
</dbReference>
<name>A0A388KXD1_CHABU</name>
<proteinExistence type="predicted"/>